<gene>
    <name evidence="1" type="ORF">Vbra_3092</name>
</gene>
<proteinExistence type="predicted"/>
<dbReference type="EMBL" id="CDMY01000491">
    <property type="protein sequence ID" value="CEM17574.1"/>
    <property type="molecule type" value="Genomic_DNA"/>
</dbReference>
<name>A0A0G4FSB0_VITBC</name>
<sequence>MFWSPMLQSSDIRWDSEEATGCWNGVGLLHPFYGPPARSPADDHVRRPRHLCDVAVCSACLLAVAHLPGWFVWCGCELGRLVHTGRVTHYCWVWVCVVFGWSLCTGACDSLPLVTV</sequence>
<dbReference type="InParanoid" id="A0A0G4FSB0"/>
<reference evidence="1 2" key="1">
    <citation type="submission" date="2014-11" db="EMBL/GenBank/DDBJ databases">
        <authorList>
            <person name="Zhu J."/>
            <person name="Qi W."/>
            <person name="Song R."/>
        </authorList>
    </citation>
    <scope>NUCLEOTIDE SEQUENCE [LARGE SCALE GENOMIC DNA]</scope>
</reference>
<evidence type="ECO:0000313" key="2">
    <source>
        <dbReference type="Proteomes" id="UP000041254"/>
    </source>
</evidence>
<dbReference type="Proteomes" id="UP000041254">
    <property type="component" value="Unassembled WGS sequence"/>
</dbReference>
<keyword evidence="2" id="KW-1185">Reference proteome</keyword>
<dbReference type="VEuPathDB" id="CryptoDB:Vbra_3092"/>
<accession>A0A0G4FSB0</accession>
<organism evidence="1 2">
    <name type="scientific">Vitrella brassicaformis (strain CCMP3155)</name>
    <dbReference type="NCBI Taxonomy" id="1169540"/>
    <lineage>
        <taxon>Eukaryota</taxon>
        <taxon>Sar</taxon>
        <taxon>Alveolata</taxon>
        <taxon>Colpodellida</taxon>
        <taxon>Vitrellaceae</taxon>
        <taxon>Vitrella</taxon>
    </lineage>
</organism>
<evidence type="ECO:0000313" key="1">
    <source>
        <dbReference type="EMBL" id="CEM17574.1"/>
    </source>
</evidence>
<dbReference type="AlphaFoldDB" id="A0A0G4FSB0"/>
<protein>
    <submittedName>
        <fullName evidence="1">Uncharacterized protein</fullName>
    </submittedName>
</protein>